<gene>
    <name evidence="2" type="ORF">AMOR_35820</name>
</gene>
<protein>
    <recommendedName>
        <fullName evidence="4">DUF4129 domain-containing protein</fullName>
    </recommendedName>
</protein>
<organism evidence="2 3">
    <name type="scientific">Anaeromyxobacter oryzae</name>
    <dbReference type="NCBI Taxonomy" id="2918170"/>
    <lineage>
        <taxon>Bacteria</taxon>
        <taxon>Pseudomonadati</taxon>
        <taxon>Myxococcota</taxon>
        <taxon>Myxococcia</taxon>
        <taxon>Myxococcales</taxon>
        <taxon>Cystobacterineae</taxon>
        <taxon>Anaeromyxobacteraceae</taxon>
        <taxon>Anaeromyxobacter</taxon>
    </lineage>
</organism>
<keyword evidence="1" id="KW-1133">Transmembrane helix</keyword>
<evidence type="ECO:0000256" key="1">
    <source>
        <dbReference type="SAM" id="Phobius"/>
    </source>
</evidence>
<reference evidence="3" key="1">
    <citation type="journal article" date="2022" name="Int. J. Syst. Evol. Microbiol.">
        <title>Anaeromyxobacter oryzae sp. nov., Anaeromyxobacter diazotrophicus sp. nov. and Anaeromyxobacter paludicola sp. nov., isolated from paddy soils.</title>
        <authorList>
            <person name="Itoh H."/>
            <person name="Xu Z."/>
            <person name="Mise K."/>
            <person name="Masuda Y."/>
            <person name="Ushijima N."/>
            <person name="Hayakawa C."/>
            <person name="Shiratori Y."/>
            <person name="Senoo K."/>
        </authorList>
    </citation>
    <scope>NUCLEOTIDE SEQUENCE [LARGE SCALE GENOMIC DNA]</scope>
    <source>
        <strain evidence="3">Red232</strain>
    </source>
</reference>
<evidence type="ECO:0000313" key="2">
    <source>
        <dbReference type="EMBL" id="BDG04586.1"/>
    </source>
</evidence>
<keyword evidence="3" id="KW-1185">Reference proteome</keyword>
<keyword evidence="1" id="KW-0812">Transmembrane</keyword>
<dbReference type="Proteomes" id="UP001162891">
    <property type="component" value="Chromosome"/>
</dbReference>
<dbReference type="RefSeq" id="WP_248353002.1">
    <property type="nucleotide sequence ID" value="NZ_AP025591.1"/>
</dbReference>
<evidence type="ECO:0000313" key="3">
    <source>
        <dbReference type="Proteomes" id="UP001162891"/>
    </source>
</evidence>
<proteinExistence type="predicted"/>
<name>A0ABM7WYJ9_9BACT</name>
<sequence>MPFLAGIVAALVAAAPGAPEPGRAADPAAVRDRAARILSSREYQRALPDAPPPPRLDLPLSGLAALLRVLGWAGLAVLLVLVGTWAARRLRRAPGDVEVREAAATAAPIAIPIGSAEALATAGRYGAAIHALLLDTLAALSRAARLAPSLTSREIVERVALPARARDALAGLVVAVEVSHFGGAEPGEADYRACLDRFHAFLETYRSAA</sequence>
<keyword evidence="1" id="KW-0472">Membrane</keyword>
<accession>A0ABM7WYJ9</accession>
<feature type="transmembrane region" description="Helical" evidence="1">
    <location>
        <begin position="60"/>
        <end position="82"/>
    </location>
</feature>
<evidence type="ECO:0008006" key="4">
    <source>
        <dbReference type="Google" id="ProtNLM"/>
    </source>
</evidence>
<dbReference type="EMBL" id="AP025591">
    <property type="protein sequence ID" value="BDG04586.1"/>
    <property type="molecule type" value="Genomic_DNA"/>
</dbReference>